<dbReference type="Proteomes" id="UP000729402">
    <property type="component" value="Unassembled WGS sequence"/>
</dbReference>
<evidence type="ECO:0000256" key="1">
    <source>
        <dbReference type="SAM" id="MobiDB-lite"/>
    </source>
</evidence>
<dbReference type="OrthoDB" id="1666376at2759"/>
<dbReference type="PANTHER" id="PTHR31391">
    <property type="entry name" value="B3 DOMAIN-CONTAINING PROTEIN OS11G0197600-RELATED"/>
    <property type="match status" value="1"/>
</dbReference>
<gene>
    <name evidence="3" type="ORF">GUJ93_ZPchr0011g27564</name>
</gene>
<dbReference type="PANTHER" id="PTHR31391:SF155">
    <property type="entry name" value="B3 DOMAIN-CONTAINING PROTEIN OS11G0197600"/>
    <property type="match status" value="1"/>
</dbReference>
<evidence type="ECO:0000313" key="3">
    <source>
        <dbReference type="EMBL" id="KAG8089543.1"/>
    </source>
</evidence>
<dbReference type="PROSITE" id="PS50863">
    <property type="entry name" value="B3"/>
    <property type="match status" value="1"/>
</dbReference>
<feature type="region of interest" description="Disordered" evidence="1">
    <location>
        <begin position="1"/>
        <end position="45"/>
    </location>
</feature>
<protein>
    <recommendedName>
        <fullName evidence="2">TF-B3 domain-containing protein</fullName>
    </recommendedName>
</protein>
<feature type="compositionally biased region" description="Basic and acidic residues" evidence="1">
    <location>
        <begin position="28"/>
        <end position="45"/>
    </location>
</feature>
<name>A0A8J5WE59_ZIZPA</name>
<dbReference type="AlphaFoldDB" id="A0A8J5WE59"/>
<keyword evidence="4" id="KW-1185">Reference proteome</keyword>
<feature type="domain" description="TF-B3" evidence="2">
    <location>
        <begin position="53"/>
        <end position="146"/>
    </location>
</feature>
<dbReference type="InterPro" id="IPR003340">
    <property type="entry name" value="B3_DNA-bd"/>
</dbReference>
<comment type="caution">
    <text evidence="3">The sequence shown here is derived from an EMBL/GenBank/DDBJ whole genome shotgun (WGS) entry which is preliminary data.</text>
</comment>
<organism evidence="3 4">
    <name type="scientific">Zizania palustris</name>
    <name type="common">Northern wild rice</name>
    <dbReference type="NCBI Taxonomy" id="103762"/>
    <lineage>
        <taxon>Eukaryota</taxon>
        <taxon>Viridiplantae</taxon>
        <taxon>Streptophyta</taxon>
        <taxon>Embryophyta</taxon>
        <taxon>Tracheophyta</taxon>
        <taxon>Spermatophyta</taxon>
        <taxon>Magnoliopsida</taxon>
        <taxon>Liliopsida</taxon>
        <taxon>Poales</taxon>
        <taxon>Poaceae</taxon>
        <taxon>BOP clade</taxon>
        <taxon>Oryzoideae</taxon>
        <taxon>Oryzeae</taxon>
        <taxon>Zizaniinae</taxon>
        <taxon>Zizania</taxon>
    </lineage>
</organism>
<reference evidence="3" key="1">
    <citation type="journal article" date="2021" name="bioRxiv">
        <title>Whole Genome Assembly and Annotation of Northern Wild Rice, Zizania palustris L., Supports a Whole Genome Duplication in the Zizania Genus.</title>
        <authorList>
            <person name="Haas M."/>
            <person name="Kono T."/>
            <person name="Macchietto M."/>
            <person name="Millas R."/>
            <person name="McGilp L."/>
            <person name="Shao M."/>
            <person name="Duquette J."/>
            <person name="Hirsch C.N."/>
            <person name="Kimball J."/>
        </authorList>
    </citation>
    <scope>NUCLEOTIDE SEQUENCE</scope>
    <source>
        <tissue evidence="3">Fresh leaf tissue</tissue>
    </source>
</reference>
<sequence length="360" mass="40441">MGGRKNQERGRREEQESLAVVVWEDGDQAGREREREREDGREKQRAESNNFGCSFFKVLLPERFEERLMIPSSFSQYLQDQPAGMISLKGQSGNTWGVELASDSKGFFFGHGWNFFVRDHSIEHGQFIVFTYDRRSHFSVTIFDTSGIEKMSARYAQPSKDLSVKTENDEGDNAAATSQKMTPLAKKSNKTTRKRTRDTEVANRSLLKTSESNGLENAKKKHAHAVVGTSKAALTSHNSTEDSSDSSSGEDISCNKSPEISMLCSLSKDVPRQGKLSMRGQRQLTVLSQRRPVTEAEKDRALERAKGFKSKNPFALQIMMASYVYVGFFMNIPCEFVRECLPRTSKKIDTLGSTRQGLGS</sequence>
<dbReference type="CDD" id="cd10017">
    <property type="entry name" value="B3_DNA"/>
    <property type="match status" value="1"/>
</dbReference>
<evidence type="ECO:0000259" key="2">
    <source>
        <dbReference type="PROSITE" id="PS50863"/>
    </source>
</evidence>
<evidence type="ECO:0000313" key="4">
    <source>
        <dbReference type="Proteomes" id="UP000729402"/>
    </source>
</evidence>
<proteinExistence type="predicted"/>
<feature type="region of interest" description="Disordered" evidence="1">
    <location>
        <begin position="156"/>
        <end position="253"/>
    </location>
</feature>
<feature type="compositionally biased region" description="Basic and acidic residues" evidence="1">
    <location>
        <begin position="1"/>
        <end position="15"/>
    </location>
</feature>
<dbReference type="EMBL" id="JAAALK010000081">
    <property type="protein sequence ID" value="KAG8089543.1"/>
    <property type="molecule type" value="Genomic_DNA"/>
</dbReference>
<feature type="compositionally biased region" description="Basic residues" evidence="1">
    <location>
        <begin position="187"/>
        <end position="196"/>
    </location>
</feature>
<accession>A0A8J5WE59</accession>
<feature type="compositionally biased region" description="Polar residues" evidence="1">
    <location>
        <begin position="206"/>
        <end position="215"/>
    </location>
</feature>
<dbReference type="InterPro" id="IPR044837">
    <property type="entry name" value="REM16-like"/>
</dbReference>
<reference evidence="3" key="2">
    <citation type="submission" date="2021-02" db="EMBL/GenBank/DDBJ databases">
        <authorList>
            <person name="Kimball J.A."/>
            <person name="Haas M.W."/>
            <person name="Macchietto M."/>
            <person name="Kono T."/>
            <person name="Duquette J."/>
            <person name="Shao M."/>
        </authorList>
    </citation>
    <scope>NUCLEOTIDE SEQUENCE</scope>
    <source>
        <tissue evidence="3">Fresh leaf tissue</tissue>
    </source>
</reference>
<dbReference type="SMART" id="SM01019">
    <property type="entry name" value="B3"/>
    <property type="match status" value="1"/>
</dbReference>
<dbReference type="GO" id="GO:0003677">
    <property type="term" value="F:DNA binding"/>
    <property type="evidence" value="ECO:0007669"/>
    <property type="project" value="InterPro"/>
</dbReference>
<dbReference type="Pfam" id="PF02362">
    <property type="entry name" value="B3"/>
    <property type="match status" value="1"/>
</dbReference>